<dbReference type="Pfam" id="PF00440">
    <property type="entry name" value="TetR_N"/>
    <property type="match status" value="1"/>
</dbReference>
<dbReference type="InterPro" id="IPR001647">
    <property type="entry name" value="HTH_TetR"/>
</dbReference>
<dbReference type="PROSITE" id="PS50977">
    <property type="entry name" value="HTH_TETR_2"/>
    <property type="match status" value="1"/>
</dbReference>
<dbReference type="Proteomes" id="UP001597018">
    <property type="component" value="Unassembled WGS sequence"/>
</dbReference>
<dbReference type="InterPro" id="IPR050109">
    <property type="entry name" value="HTH-type_TetR-like_transc_reg"/>
</dbReference>
<keyword evidence="3" id="KW-0804">Transcription</keyword>
<evidence type="ECO:0000313" key="7">
    <source>
        <dbReference type="EMBL" id="MFD0920425.1"/>
    </source>
</evidence>
<gene>
    <name evidence="7" type="ORF">ACFQ16_11795</name>
</gene>
<dbReference type="PANTHER" id="PTHR30055:SF234">
    <property type="entry name" value="HTH-TYPE TRANSCRIPTIONAL REGULATOR BETI"/>
    <property type="match status" value="1"/>
</dbReference>
<accession>A0ABW3FQK1</accession>
<feature type="DNA-binding region" description="H-T-H motif" evidence="4">
    <location>
        <begin position="41"/>
        <end position="60"/>
    </location>
</feature>
<sequence length="207" mass="22788">MTTASDSPSHTPGAIPRGQGGDALTVAAREMFAERGYHGTSIRDIAKRAGLSLSALYYWHSSKQELFAGLIEDSVNDYFRTCDAALRDCGDDPRERLAAIVRATVDYRVRRRVESTIAAREVRNLEPEHAQRLAELRDAAARLFQDTIDEGVARGVFRCEHPVEARRAIQAACNAISQWYDPEGDVAPADLADRYVTIALRIVGVSG</sequence>
<dbReference type="InterPro" id="IPR009057">
    <property type="entry name" value="Homeodomain-like_sf"/>
</dbReference>
<organism evidence="7 8">
    <name type="scientific">Saccharopolyspora rosea</name>
    <dbReference type="NCBI Taxonomy" id="524884"/>
    <lineage>
        <taxon>Bacteria</taxon>
        <taxon>Bacillati</taxon>
        <taxon>Actinomycetota</taxon>
        <taxon>Actinomycetes</taxon>
        <taxon>Pseudonocardiales</taxon>
        <taxon>Pseudonocardiaceae</taxon>
        <taxon>Saccharopolyspora</taxon>
    </lineage>
</organism>
<reference evidence="8" key="1">
    <citation type="journal article" date="2019" name="Int. J. Syst. Evol. Microbiol.">
        <title>The Global Catalogue of Microorganisms (GCM) 10K type strain sequencing project: providing services to taxonomists for standard genome sequencing and annotation.</title>
        <authorList>
            <consortium name="The Broad Institute Genomics Platform"/>
            <consortium name="The Broad Institute Genome Sequencing Center for Infectious Disease"/>
            <person name="Wu L."/>
            <person name="Ma J."/>
        </authorList>
    </citation>
    <scope>NUCLEOTIDE SEQUENCE [LARGE SCALE GENOMIC DNA]</scope>
    <source>
        <strain evidence="8">CCUG 56401</strain>
    </source>
</reference>
<feature type="region of interest" description="Disordered" evidence="5">
    <location>
        <begin position="1"/>
        <end position="20"/>
    </location>
</feature>
<dbReference type="Gene3D" id="1.10.357.10">
    <property type="entry name" value="Tetracycline Repressor, domain 2"/>
    <property type="match status" value="1"/>
</dbReference>
<name>A0ABW3FQK1_9PSEU</name>
<dbReference type="SUPFAM" id="SSF48498">
    <property type="entry name" value="Tetracyclin repressor-like, C-terminal domain"/>
    <property type="match status" value="1"/>
</dbReference>
<evidence type="ECO:0000259" key="6">
    <source>
        <dbReference type="PROSITE" id="PS50977"/>
    </source>
</evidence>
<keyword evidence="8" id="KW-1185">Reference proteome</keyword>
<dbReference type="Pfam" id="PF17932">
    <property type="entry name" value="TetR_C_24"/>
    <property type="match status" value="1"/>
</dbReference>
<keyword evidence="1" id="KW-0805">Transcription regulation</keyword>
<proteinExistence type="predicted"/>
<dbReference type="RefSeq" id="WP_263247989.1">
    <property type="nucleotide sequence ID" value="NZ_BAABLT010000005.1"/>
</dbReference>
<dbReference type="InterPro" id="IPR036271">
    <property type="entry name" value="Tet_transcr_reg_TetR-rel_C_sf"/>
</dbReference>
<evidence type="ECO:0000256" key="5">
    <source>
        <dbReference type="SAM" id="MobiDB-lite"/>
    </source>
</evidence>
<dbReference type="PANTHER" id="PTHR30055">
    <property type="entry name" value="HTH-TYPE TRANSCRIPTIONAL REGULATOR RUTR"/>
    <property type="match status" value="1"/>
</dbReference>
<evidence type="ECO:0000256" key="3">
    <source>
        <dbReference type="ARBA" id="ARBA00023163"/>
    </source>
</evidence>
<dbReference type="SUPFAM" id="SSF46689">
    <property type="entry name" value="Homeodomain-like"/>
    <property type="match status" value="1"/>
</dbReference>
<evidence type="ECO:0000313" key="8">
    <source>
        <dbReference type="Proteomes" id="UP001597018"/>
    </source>
</evidence>
<keyword evidence="2 4" id="KW-0238">DNA-binding</keyword>
<evidence type="ECO:0000256" key="2">
    <source>
        <dbReference type="ARBA" id="ARBA00023125"/>
    </source>
</evidence>
<dbReference type="EMBL" id="JBHTIW010000007">
    <property type="protein sequence ID" value="MFD0920425.1"/>
    <property type="molecule type" value="Genomic_DNA"/>
</dbReference>
<dbReference type="InterPro" id="IPR041490">
    <property type="entry name" value="KstR2_TetR_C"/>
</dbReference>
<evidence type="ECO:0000256" key="4">
    <source>
        <dbReference type="PROSITE-ProRule" id="PRU00335"/>
    </source>
</evidence>
<protein>
    <submittedName>
        <fullName evidence="7">TetR/AcrR family transcriptional regulator</fullName>
    </submittedName>
</protein>
<dbReference type="PRINTS" id="PR00455">
    <property type="entry name" value="HTHTETR"/>
</dbReference>
<comment type="caution">
    <text evidence="7">The sequence shown here is derived from an EMBL/GenBank/DDBJ whole genome shotgun (WGS) entry which is preliminary data.</text>
</comment>
<feature type="compositionally biased region" description="Polar residues" evidence="5">
    <location>
        <begin position="1"/>
        <end position="10"/>
    </location>
</feature>
<evidence type="ECO:0000256" key="1">
    <source>
        <dbReference type="ARBA" id="ARBA00023015"/>
    </source>
</evidence>
<feature type="domain" description="HTH tetR-type" evidence="6">
    <location>
        <begin position="18"/>
        <end position="78"/>
    </location>
</feature>